<evidence type="ECO:0000313" key="1">
    <source>
        <dbReference type="EMBL" id="KAG8232667.1"/>
    </source>
</evidence>
<keyword evidence="2" id="KW-1185">Reference proteome</keyword>
<dbReference type="GO" id="GO:0005245">
    <property type="term" value="F:voltage-gated calcium channel activity"/>
    <property type="evidence" value="ECO:0007669"/>
    <property type="project" value="TreeGrafter"/>
</dbReference>
<dbReference type="PANTHER" id="PTHR10166">
    <property type="entry name" value="VOLTAGE-DEPENDENT CALCIUM CHANNEL SUBUNIT ALPHA-2/DELTA-RELATED"/>
    <property type="match status" value="1"/>
</dbReference>
<evidence type="ECO:0000313" key="2">
    <source>
        <dbReference type="Proteomes" id="UP000792457"/>
    </source>
</evidence>
<name>A0A8K0KCX0_LADFU</name>
<comment type="caution">
    <text evidence="1">The sequence shown here is derived from an EMBL/GenBank/DDBJ whole genome shotgun (WGS) entry which is preliminary data.</text>
</comment>
<proteinExistence type="predicted"/>
<gene>
    <name evidence="1" type="ORF">J437_LFUL011900</name>
</gene>
<dbReference type="Gene3D" id="3.30.450.20">
    <property type="entry name" value="PAS domain"/>
    <property type="match status" value="1"/>
</dbReference>
<feature type="non-terminal residue" evidence="1">
    <location>
        <position position="1"/>
    </location>
</feature>
<dbReference type="EMBL" id="KZ308639">
    <property type="protein sequence ID" value="KAG8232667.1"/>
    <property type="molecule type" value="Genomic_DNA"/>
</dbReference>
<accession>A0A8K0KCX0</accession>
<reference evidence="1" key="1">
    <citation type="submission" date="2013-04" db="EMBL/GenBank/DDBJ databases">
        <authorList>
            <person name="Qu J."/>
            <person name="Murali S.C."/>
            <person name="Bandaranaike D."/>
            <person name="Bellair M."/>
            <person name="Blankenburg K."/>
            <person name="Chao H."/>
            <person name="Dinh H."/>
            <person name="Doddapaneni H."/>
            <person name="Downs B."/>
            <person name="Dugan-Rocha S."/>
            <person name="Elkadiri S."/>
            <person name="Gnanaolivu R.D."/>
            <person name="Hernandez B."/>
            <person name="Javaid M."/>
            <person name="Jayaseelan J.C."/>
            <person name="Lee S."/>
            <person name="Li M."/>
            <person name="Ming W."/>
            <person name="Munidasa M."/>
            <person name="Muniz J."/>
            <person name="Nguyen L."/>
            <person name="Ongeri F."/>
            <person name="Osuji N."/>
            <person name="Pu L.-L."/>
            <person name="Puazo M."/>
            <person name="Qu C."/>
            <person name="Quiroz J."/>
            <person name="Raj R."/>
            <person name="Weissenberger G."/>
            <person name="Xin Y."/>
            <person name="Zou X."/>
            <person name="Han Y."/>
            <person name="Richards S."/>
            <person name="Worley K."/>
            <person name="Muzny D."/>
            <person name="Gibbs R."/>
        </authorList>
    </citation>
    <scope>NUCLEOTIDE SEQUENCE</scope>
    <source>
        <strain evidence="1">Sampled in the wild</strain>
    </source>
</reference>
<evidence type="ECO:0008006" key="3">
    <source>
        <dbReference type="Google" id="ProtNLM"/>
    </source>
</evidence>
<dbReference type="GO" id="GO:0005891">
    <property type="term" value="C:voltage-gated calcium channel complex"/>
    <property type="evidence" value="ECO:0007669"/>
    <property type="project" value="TreeGrafter"/>
</dbReference>
<dbReference type="AlphaFoldDB" id="A0A8K0KCX0"/>
<dbReference type="PANTHER" id="PTHR10166:SF63">
    <property type="entry name" value="STRAIGHTJACKET, ISOFORM C"/>
    <property type="match status" value="1"/>
</dbReference>
<sequence length="89" mass="9744">MLICTRIANLLGVAGTDIPIQDIQKFMAPHMLGVNGYTFIVTNNGYILTHPDLRPVGILKPSYNSVDMAEVELVDDDSGPREFSPELIA</sequence>
<dbReference type="Proteomes" id="UP000792457">
    <property type="component" value="Unassembled WGS sequence"/>
</dbReference>
<dbReference type="OrthoDB" id="10054666at2759"/>
<organism evidence="1 2">
    <name type="scientific">Ladona fulva</name>
    <name type="common">Scarce chaser dragonfly</name>
    <name type="synonym">Libellula fulva</name>
    <dbReference type="NCBI Taxonomy" id="123851"/>
    <lineage>
        <taxon>Eukaryota</taxon>
        <taxon>Metazoa</taxon>
        <taxon>Ecdysozoa</taxon>
        <taxon>Arthropoda</taxon>
        <taxon>Hexapoda</taxon>
        <taxon>Insecta</taxon>
        <taxon>Pterygota</taxon>
        <taxon>Palaeoptera</taxon>
        <taxon>Odonata</taxon>
        <taxon>Epiprocta</taxon>
        <taxon>Anisoptera</taxon>
        <taxon>Libelluloidea</taxon>
        <taxon>Libellulidae</taxon>
        <taxon>Ladona</taxon>
    </lineage>
</organism>
<dbReference type="InterPro" id="IPR051173">
    <property type="entry name" value="Ca_channel_alpha-2/delta"/>
</dbReference>
<reference evidence="1" key="2">
    <citation type="submission" date="2017-10" db="EMBL/GenBank/DDBJ databases">
        <title>Ladona fulva Genome sequencing and assembly.</title>
        <authorList>
            <person name="Murali S."/>
            <person name="Richards S."/>
            <person name="Bandaranaike D."/>
            <person name="Bellair M."/>
            <person name="Blankenburg K."/>
            <person name="Chao H."/>
            <person name="Dinh H."/>
            <person name="Doddapaneni H."/>
            <person name="Dugan-Rocha S."/>
            <person name="Elkadiri S."/>
            <person name="Gnanaolivu R."/>
            <person name="Hernandez B."/>
            <person name="Skinner E."/>
            <person name="Javaid M."/>
            <person name="Lee S."/>
            <person name="Li M."/>
            <person name="Ming W."/>
            <person name="Munidasa M."/>
            <person name="Muniz J."/>
            <person name="Nguyen L."/>
            <person name="Hughes D."/>
            <person name="Osuji N."/>
            <person name="Pu L.-L."/>
            <person name="Puazo M."/>
            <person name="Qu C."/>
            <person name="Quiroz J."/>
            <person name="Raj R."/>
            <person name="Weissenberger G."/>
            <person name="Xin Y."/>
            <person name="Zou X."/>
            <person name="Han Y."/>
            <person name="Worley K."/>
            <person name="Muzny D."/>
            <person name="Gibbs R."/>
        </authorList>
    </citation>
    <scope>NUCLEOTIDE SEQUENCE</scope>
    <source>
        <strain evidence="1">Sampled in the wild</strain>
    </source>
</reference>
<protein>
    <recommendedName>
        <fullName evidence="3">Voltage-dependent calcium channel subunit alpha-2/delta-3</fullName>
    </recommendedName>
</protein>